<dbReference type="GO" id="GO:0006265">
    <property type="term" value="P:DNA topological change"/>
    <property type="evidence" value="ECO:0007669"/>
    <property type="project" value="InterPro"/>
</dbReference>
<dbReference type="SUPFAM" id="SSF55869">
    <property type="entry name" value="DNA topoisomerase I domain"/>
    <property type="match status" value="1"/>
</dbReference>
<evidence type="ECO:0000259" key="2">
    <source>
        <dbReference type="Pfam" id="PF21338"/>
    </source>
</evidence>
<dbReference type="EMBL" id="RYFI01000004">
    <property type="protein sequence ID" value="RXF74401.1"/>
    <property type="molecule type" value="Genomic_DNA"/>
</dbReference>
<keyword evidence="4" id="KW-1185">Reference proteome</keyword>
<dbReference type="InterPro" id="IPR014711">
    <property type="entry name" value="TopoI_cat_a-hlx-sub_euk"/>
</dbReference>
<evidence type="ECO:0000259" key="1">
    <source>
        <dbReference type="Pfam" id="PF01028"/>
    </source>
</evidence>
<sequence length="353" mass="39004">MAAVDLDDDDDAEVARIAAEAGLRIASPDDLTIVRKRAGKGFFYVDAKGARIDDEAVVARIRSLAIPPAYEDVRIAKDANLHLQATGRDEAGRTQYRYHPDWDAVRETRKVERLDRVIESLPKLRRAVARDMASPKLSRRKALAAAVALIDETHIRVGSESYVRSNKAHGASTLLKRHVKVRGEGVELSFRGKGGKDVKMRMRSPRLARALARVSSLPGRRLFQYRDETGKVRRITSTDVNAYIREITGLPVTAKDLRQLGASASAAEELVEIEPAASETGRRRQLAAVMRAISDRLSNTPAVVRKSYVHAVVVEAFASGALKKAYDGARGRPGLRRAEKTVARLVTRMKRAR</sequence>
<dbReference type="InterPro" id="IPR011010">
    <property type="entry name" value="DNA_brk_join_enz"/>
</dbReference>
<dbReference type="Gene3D" id="1.10.132.120">
    <property type="match status" value="1"/>
</dbReference>
<dbReference type="Gene3D" id="3.90.15.10">
    <property type="entry name" value="Topoisomerase I, Chain A, domain 3"/>
    <property type="match status" value="1"/>
</dbReference>
<evidence type="ECO:0000313" key="3">
    <source>
        <dbReference type="EMBL" id="RXF74401.1"/>
    </source>
</evidence>
<feature type="domain" description="DNA topoisomerase IB N-terminal" evidence="2">
    <location>
        <begin position="41"/>
        <end position="89"/>
    </location>
</feature>
<dbReference type="PROSITE" id="PS52038">
    <property type="entry name" value="TOPO_IB_2"/>
    <property type="match status" value="1"/>
</dbReference>
<dbReference type="InterPro" id="IPR013500">
    <property type="entry name" value="TopoI_cat_euk"/>
</dbReference>
<keyword evidence="3" id="KW-0413">Isomerase</keyword>
<dbReference type="AlphaFoldDB" id="A0A4Q0ML17"/>
<gene>
    <name evidence="3" type="ORF">EK403_06170</name>
</gene>
<dbReference type="Proteomes" id="UP000289708">
    <property type="component" value="Unassembled WGS sequence"/>
</dbReference>
<dbReference type="GO" id="GO:0003917">
    <property type="term" value="F:DNA topoisomerase type I (single strand cut, ATP-independent) activity"/>
    <property type="evidence" value="ECO:0007669"/>
    <property type="project" value="InterPro"/>
</dbReference>
<dbReference type="InterPro" id="IPR049331">
    <property type="entry name" value="Top1B_N_bact"/>
</dbReference>
<dbReference type="GO" id="GO:0003677">
    <property type="term" value="F:DNA binding"/>
    <property type="evidence" value="ECO:0007669"/>
    <property type="project" value="InterPro"/>
</dbReference>
<feature type="domain" description="DNA topoisomerase I catalytic core eukaryotic-type" evidence="1">
    <location>
        <begin position="106"/>
        <end position="317"/>
    </location>
</feature>
<name>A0A4Q0ML17_9HYPH</name>
<dbReference type="RefSeq" id="WP_128776626.1">
    <property type="nucleotide sequence ID" value="NZ_RYFI01000004.1"/>
</dbReference>
<organism evidence="3 4">
    <name type="scientific">Hansschlegelia zhihuaiae</name>
    <dbReference type="NCBI Taxonomy" id="405005"/>
    <lineage>
        <taxon>Bacteria</taxon>
        <taxon>Pseudomonadati</taxon>
        <taxon>Pseudomonadota</taxon>
        <taxon>Alphaproteobacteria</taxon>
        <taxon>Hyphomicrobiales</taxon>
        <taxon>Methylopilaceae</taxon>
        <taxon>Hansschlegelia</taxon>
    </lineage>
</organism>
<dbReference type="OrthoDB" id="9778962at2"/>
<dbReference type="InterPro" id="IPR035447">
    <property type="entry name" value="DNA_topo_I_N_sf"/>
</dbReference>
<protein>
    <submittedName>
        <fullName evidence="3">DNA topoisomerase IB</fullName>
    </submittedName>
</protein>
<dbReference type="SUPFAM" id="SSF56349">
    <property type="entry name" value="DNA breaking-rejoining enzymes"/>
    <property type="match status" value="1"/>
</dbReference>
<proteinExistence type="predicted"/>
<dbReference type="Gene3D" id="3.30.66.10">
    <property type="entry name" value="DNA topoisomerase I domain"/>
    <property type="match status" value="1"/>
</dbReference>
<dbReference type="Pfam" id="PF01028">
    <property type="entry name" value="Topoisom_I"/>
    <property type="match status" value="1"/>
</dbReference>
<reference evidence="3 4" key="1">
    <citation type="submission" date="2018-12" db="EMBL/GenBank/DDBJ databases">
        <title>bacterium Hansschlegelia zhihuaiae S113.</title>
        <authorList>
            <person name="He J."/>
        </authorList>
    </citation>
    <scope>NUCLEOTIDE SEQUENCE [LARGE SCALE GENOMIC DNA]</scope>
    <source>
        <strain evidence="3 4">S 113</strain>
    </source>
</reference>
<evidence type="ECO:0000313" key="4">
    <source>
        <dbReference type="Proteomes" id="UP000289708"/>
    </source>
</evidence>
<accession>A0A4Q0ML17</accession>
<dbReference type="Pfam" id="PF21338">
    <property type="entry name" value="Top1B_N_bact"/>
    <property type="match status" value="1"/>
</dbReference>
<comment type="caution">
    <text evidence="3">The sequence shown here is derived from an EMBL/GenBank/DDBJ whole genome shotgun (WGS) entry which is preliminary data.</text>
</comment>